<dbReference type="CDD" id="cd17631">
    <property type="entry name" value="FACL_FadD13-like"/>
    <property type="match status" value="1"/>
</dbReference>
<dbReference type="Proteomes" id="UP000535491">
    <property type="component" value="Unassembled WGS sequence"/>
</dbReference>
<evidence type="ECO:0000256" key="1">
    <source>
        <dbReference type="ARBA" id="ARBA00006432"/>
    </source>
</evidence>
<evidence type="ECO:0000313" key="6">
    <source>
        <dbReference type="Proteomes" id="UP000535491"/>
    </source>
</evidence>
<dbReference type="PROSITE" id="PS00455">
    <property type="entry name" value="AMP_BINDING"/>
    <property type="match status" value="1"/>
</dbReference>
<sequence>MSWVVDWLESRARLTPDRIAIVDAQTGKRWSYGQLNHRAIRLASALDAQGVRFGDRVAILSPNHVAYFDLLFACAKTGAIFVPLNWRLSLPELKEIVLDCTPKSILYHSQFKKEVKCLPISFRSSLDELELEYTQTQPKTVQIPVKQKMTDPWMILYTGGTTGKPKGVVITHKAAFWNAMNTQLSWGLTAEDTTPVYLPMFHSGGLNALSLPLLYIGGTIVIGGKFEVEKAIDVIEKERCTIALMVPTMYHLMVQSSHFTASRFPAMRVFLSGGAPCPLSVYQAFAQKGIPFKEGYGLTEAGPNNFQIDPETAATKRGSVGVPMFFNQIQLVSEGQIVNQTGEVGEIWIRGGHLFAYYWNNPEATGDAWVDGWFRTGDLGKRDLDGYYYIVGRKKDMIVTGGENVYPLEVEQVLGDHPDVSEVSVVGLPDDHWGEVVAAVVVACAGKTLTPAQLQAYCATRLGRYKVPKKIYLADELPKTPVGKIDKKGIVQKYG</sequence>
<dbReference type="Pfam" id="PF00501">
    <property type="entry name" value="AMP-binding"/>
    <property type="match status" value="1"/>
</dbReference>
<dbReference type="GO" id="GO:0031956">
    <property type="term" value="F:medium-chain fatty acid-CoA ligase activity"/>
    <property type="evidence" value="ECO:0007669"/>
    <property type="project" value="TreeGrafter"/>
</dbReference>
<dbReference type="InterPro" id="IPR020845">
    <property type="entry name" value="AMP-binding_CS"/>
</dbReference>
<evidence type="ECO:0000259" key="3">
    <source>
        <dbReference type="Pfam" id="PF00501"/>
    </source>
</evidence>
<comment type="similarity">
    <text evidence="1">Belongs to the ATP-dependent AMP-binding enzyme family.</text>
</comment>
<dbReference type="InterPro" id="IPR000873">
    <property type="entry name" value="AMP-dep_synth/lig_dom"/>
</dbReference>
<dbReference type="Pfam" id="PF13193">
    <property type="entry name" value="AMP-binding_C"/>
    <property type="match status" value="1"/>
</dbReference>
<feature type="domain" description="AMP-dependent synthetase/ligase" evidence="3">
    <location>
        <begin position="9"/>
        <end position="359"/>
    </location>
</feature>
<dbReference type="Gene3D" id="3.30.300.30">
    <property type="match status" value="1"/>
</dbReference>
<evidence type="ECO:0000259" key="4">
    <source>
        <dbReference type="Pfam" id="PF13193"/>
    </source>
</evidence>
<dbReference type="GO" id="GO:0006631">
    <property type="term" value="P:fatty acid metabolic process"/>
    <property type="evidence" value="ECO:0007669"/>
    <property type="project" value="TreeGrafter"/>
</dbReference>
<dbReference type="SUPFAM" id="SSF56801">
    <property type="entry name" value="Acetyl-CoA synthetase-like"/>
    <property type="match status" value="1"/>
</dbReference>
<dbReference type="InterPro" id="IPR045851">
    <property type="entry name" value="AMP-bd_C_sf"/>
</dbReference>
<proteinExistence type="inferred from homology"/>
<dbReference type="FunFam" id="3.30.300.30:FF:000008">
    <property type="entry name" value="2,3-dihydroxybenzoate-AMP ligase"/>
    <property type="match status" value="1"/>
</dbReference>
<dbReference type="EMBL" id="JACEIQ010000013">
    <property type="protein sequence ID" value="MBA4495217.1"/>
    <property type="molecule type" value="Genomic_DNA"/>
</dbReference>
<keyword evidence="6" id="KW-1185">Reference proteome</keyword>
<dbReference type="AlphaFoldDB" id="A0A7W1WSI2"/>
<dbReference type="PANTHER" id="PTHR43201">
    <property type="entry name" value="ACYL-COA SYNTHETASE"/>
    <property type="match status" value="1"/>
</dbReference>
<evidence type="ECO:0000313" key="5">
    <source>
        <dbReference type="EMBL" id="MBA4495217.1"/>
    </source>
</evidence>
<dbReference type="InterPro" id="IPR042099">
    <property type="entry name" value="ANL_N_sf"/>
</dbReference>
<protein>
    <submittedName>
        <fullName evidence="5">Long-chain fatty acid--CoA ligase</fullName>
    </submittedName>
</protein>
<gene>
    <name evidence="5" type="ORF">H1191_12965</name>
</gene>
<keyword evidence="2 5" id="KW-0436">Ligase</keyword>
<dbReference type="PANTHER" id="PTHR43201:SF5">
    <property type="entry name" value="MEDIUM-CHAIN ACYL-COA LIGASE ACSF2, MITOCHONDRIAL"/>
    <property type="match status" value="1"/>
</dbReference>
<evidence type="ECO:0000256" key="2">
    <source>
        <dbReference type="ARBA" id="ARBA00022598"/>
    </source>
</evidence>
<name>A0A7W1WSI2_9BACL</name>
<feature type="domain" description="AMP-binding enzyme C-terminal" evidence="4">
    <location>
        <begin position="409"/>
        <end position="484"/>
    </location>
</feature>
<dbReference type="InterPro" id="IPR025110">
    <property type="entry name" value="AMP-bd_C"/>
</dbReference>
<dbReference type="Gene3D" id="3.40.50.12780">
    <property type="entry name" value="N-terminal domain of ligase-like"/>
    <property type="match status" value="1"/>
</dbReference>
<accession>A0A7W1WSI2</accession>
<dbReference type="RefSeq" id="WP_181752463.1">
    <property type="nucleotide sequence ID" value="NZ_JACEIQ010000013.1"/>
</dbReference>
<reference evidence="5 6" key="1">
    <citation type="submission" date="2020-07" db="EMBL/GenBank/DDBJ databases">
        <authorList>
            <person name="Feng H."/>
        </authorList>
    </citation>
    <scope>NUCLEOTIDE SEQUENCE [LARGE SCALE GENOMIC DNA]</scope>
    <source>
        <strain evidence="6">s-10</strain>
    </source>
</reference>
<organism evidence="5 6">
    <name type="scientific">Paenactinomyces guangxiensis</name>
    <dbReference type="NCBI Taxonomy" id="1490290"/>
    <lineage>
        <taxon>Bacteria</taxon>
        <taxon>Bacillati</taxon>
        <taxon>Bacillota</taxon>
        <taxon>Bacilli</taxon>
        <taxon>Bacillales</taxon>
        <taxon>Thermoactinomycetaceae</taxon>
        <taxon>Paenactinomyces</taxon>
    </lineage>
</organism>
<comment type="caution">
    <text evidence="5">The sequence shown here is derived from an EMBL/GenBank/DDBJ whole genome shotgun (WGS) entry which is preliminary data.</text>
</comment>